<dbReference type="OrthoDB" id="8118055at2759"/>
<dbReference type="EMBL" id="JAGHQL010000157">
    <property type="protein sequence ID" value="KAH0537206.1"/>
    <property type="molecule type" value="Genomic_DNA"/>
</dbReference>
<comment type="cofactor">
    <cofactor evidence="1">
        <name>Ca(2+)</name>
        <dbReference type="ChEBI" id="CHEBI:29108"/>
    </cofactor>
</comment>
<dbReference type="GO" id="GO:0005975">
    <property type="term" value="P:carbohydrate metabolic process"/>
    <property type="evidence" value="ECO:0007669"/>
    <property type="project" value="InterPro"/>
</dbReference>
<feature type="active site" evidence="11">
    <location>
        <position position="458"/>
    </location>
</feature>
<dbReference type="Pfam" id="PF13380">
    <property type="entry name" value="CoA_binding_2"/>
    <property type="match status" value="1"/>
</dbReference>
<feature type="active site" description="Proton donor" evidence="11">
    <location>
        <position position="414"/>
    </location>
</feature>
<evidence type="ECO:0000256" key="11">
    <source>
        <dbReference type="PIRSR" id="PIRSR601382-1"/>
    </source>
</evidence>
<dbReference type="InterPro" id="IPR036291">
    <property type="entry name" value="NAD(P)-bd_dom_sf"/>
</dbReference>
<evidence type="ECO:0000256" key="15">
    <source>
        <dbReference type="SAM" id="Phobius"/>
    </source>
</evidence>
<dbReference type="Pfam" id="PF01532">
    <property type="entry name" value="Glyco_hydro_47"/>
    <property type="match status" value="1"/>
</dbReference>
<evidence type="ECO:0000313" key="17">
    <source>
        <dbReference type="EMBL" id="KAH0537206.1"/>
    </source>
</evidence>
<dbReference type="SUPFAM" id="SSF51735">
    <property type="entry name" value="NAD(P)-binding Rossmann-fold domains"/>
    <property type="match status" value="1"/>
</dbReference>
<evidence type="ECO:0000256" key="6">
    <source>
        <dbReference type="ARBA" id="ARBA00023157"/>
    </source>
</evidence>
<dbReference type="Gene3D" id="1.50.10.10">
    <property type="match status" value="1"/>
</dbReference>
<comment type="caution">
    <text evidence="17">The sequence shown here is derived from an EMBL/GenBank/DDBJ whole genome shotgun (WGS) entry which is preliminary data.</text>
</comment>
<dbReference type="GO" id="GO:0016020">
    <property type="term" value="C:membrane"/>
    <property type="evidence" value="ECO:0007669"/>
    <property type="project" value="InterPro"/>
</dbReference>
<dbReference type="EC" id="3.2.1.-" evidence="13"/>
<keyword evidence="8 13" id="KW-0326">Glycosidase</keyword>
<evidence type="ECO:0000256" key="5">
    <source>
        <dbReference type="ARBA" id="ARBA00022801"/>
    </source>
</evidence>
<evidence type="ECO:0000256" key="14">
    <source>
        <dbReference type="SAM" id="MobiDB-lite"/>
    </source>
</evidence>
<reference evidence="17" key="1">
    <citation type="submission" date="2021-03" db="EMBL/GenBank/DDBJ databases">
        <title>Comparative genomics and phylogenomic investigation of the class Geoglossomycetes provide insights into ecological specialization and systematics.</title>
        <authorList>
            <person name="Melie T."/>
            <person name="Pirro S."/>
            <person name="Miller A.N."/>
            <person name="Quandt A."/>
        </authorList>
    </citation>
    <scope>NUCLEOTIDE SEQUENCE</scope>
    <source>
        <strain evidence="17">GBOQ0MN5Z8</strain>
    </source>
</reference>
<dbReference type="PRINTS" id="PR00747">
    <property type="entry name" value="GLYHDRLASE47"/>
</dbReference>
<feature type="active site" description="Proton donor" evidence="11">
    <location>
        <position position="147"/>
    </location>
</feature>
<dbReference type="PANTHER" id="PTHR11742">
    <property type="entry name" value="MANNOSYL-OLIGOSACCHARIDE ALPHA-1,2-MANNOSIDASE-RELATED"/>
    <property type="match status" value="1"/>
</dbReference>
<keyword evidence="18" id="KW-1185">Reference proteome</keyword>
<dbReference type="GO" id="GO:0005783">
    <property type="term" value="C:endoplasmic reticulum"/>
    <property type="evidence" value="ECO:0007669"/>
    <property type="project" value="TreeGrafter"/>
</dbReference>
<keyword evidence="6 12" id="KW-1015">Disulfide bond</keyword>
<organism evidence="17 18">
    <name type="scientific">Glutinoglossum americanum</name>
    <dbReference type="NCBI Taxonomy" id="1670608"/>
    <lineage>
        <taxon>Eukaryota</taxon>
        <taxon>Fungi</taxon>
        <taxon>Dikarya</taxon>
        <taxon>Ascomycota</taxon>
        <taxon>Pezizomycotina</taxon>
        <taxon>Geoglossomycetes</taxon>
        <taxon>Geoglossales</taxon>
        <taxon>Geoglossaceae</taxon>
        <taxon>Glutinoglossum</taxon>
    </lineage>
</organism>
<dbReference type="InterPro" id="IPR050749">
    <property type="entry name" value="Glycosyl_Hydrolase_47"/>
</dbReference>
<feature type="transmembrane region" description="Helical" evidence="15">
    <location>
        <begin position="12"/>
        <end position="28"/>
    </location>
</feature>
<evidence type="ECO:0000256" key="9">
    <source>
        <dbReference type="ARBA" id="ARBA00047669"/>
    </source>
</evidence>
<gene>
    <name evidence="17" type="ORF">FGG08_005984</name>
</gene>
<evidence type="ECO:0000313" key="18">
    <source>
        <dbReference type="Proteomes" id="UP000698800"/>
    </source>
</evidence>
<feature type="region of interest" description="Disordered" evidence="14">
    <location>
        <begin position="532"/>
        <end position="556"/>
    </location>
</feature>
<feature type="active site" evidence="11">
    <location>
        <position position="300"/>
    </location>
</feature>
<keyword evidence="5 13" id="KW-0378">Hydrolase</keyword>
<evidence type="ECO:0000256" key="7">
    <source>
        <dbReference type="ARBA" id="ARBA00023180"/>
    </source>
</evidence>
<comment type="similarity">
    <text evidence="3 13">Belongs to the glycosyl hydrolase 47 family.</text>
</comment>
<evidence type="ECO:0000256" key="4">
    <source>
        <dbReference type="ARBA" id="ARBA00022729"/>
    </source>
</evidence>
<dbReference type="SMART" id="SM00881">
    <property type="entry name" value="CoA_binding"/>
    <property type="match status" value="1"/>
</dbReference>
<dbReference type="Gene3D" id="3.40.50.720">
    <property type="entry name" value="NAD(P)-binding Rossmann-like Domain"/>
    <property type="match status" value="1"/>
</dbReference>
<comment type="catalytic activity">
    <reaction evidence="9">
        <text>N(4)-(alpha-D-Man-(1-&gt;2)-alpha-D-Man-(1-&gt;2)-alpha-D-Man-(1-&gt;3)-[alpha-D-Man-(1-&gt;3)-[alpha-D-Man-(1-&gt;2)-alpha-D-Man-(1-&gt;6)]-alpha-D-Man-(1-&gt;6)]-beta-D-Man-(1-&gt;4)-beta-D-GlcNAc-(1-&gt;4)-beta-D-GlcNAc)-L-asparaginyl-[protein] (N-glucan mannose isomer 8A1,2,3B1,3) + 3 H2O = N(4)-(alpha-D-Man-(1-&gt;3)-[alpha-D-Man-(1-&gt;3)-[alpha-D-Man-(1-&gt;6)]-alpha-D-Man-(1-&gt;6)]-beta-D-Man-(1-&gt;4)-beta-D-GlcNAc-(1-&gt;4)-beta-D-GlcNAc)-L-asparaginyl-[protein] (N-glucan mannose isomer 5A1,2) + 3 beta-D-mannose</text>
        <dbReference type="Rhea" id="RHEA:56028"/>
        <dbReference type="Rhea" id="RHEA-COMP:14358"/>
        <dbReference type="Rhea" id="RHEA-COMP:14367"/>
        <dbReference type="ChEBI" id="CHEBI:15377"/>
        <dbReference type="ChEBI" id="CHEBI:28563"/>
        <dbReference type="ChEBI" id="CHEBI:59087"/>
        <dbReference type="ChEBI" id="CHEBI:60628"/>
        <dbReference type="EC" id="3.2.1.113"/>
    </reaction>
</comment>
<evidence type="ECO:0000256" key="13">
    <source>
        <dbReference type="RuleBase" id="RU361193"/>
    </source>
</evidence>
<keyword evidence="15" id="KW-0812">Transmembrane</keyword>
<keyword evidence="7" id="KW-0325">Glycoprotein</keyword>
<keyword evidence="15" id="KW-0472">Membrane</keyword>
<dbReference type="InterPro" id="IPR036026">
    <property type="entry name" value="Seven-hairpin_glycosidases"/>
</dbReference>
<sequence>MSGFRHAPHFRAIATACILSIYLLYLWAPDLFLHETHSKTRGNVQFAFPDEDQRGKLNGGDARKADRVVETMKRTFWKYRIRSWGFDDIKPVSGGQGTSRNGWGAFIVDTSTTLALMGMWEELRLEVDHITDKIDFTTAEGGVNTFETTIRYLGALVSLVELIDNEIVPPTVLSQGTRDRILAQAITLADKLGPSFSSPTGMPWPLMNFTTGFPYAEATEKWDSGRVVVFPAHAGSNYLEYKVLSHLSGNPLYINRATRSWATLVWNKYIEEWPGLVDAPIDLFNGAPADKQRGWDRKHDSYYEYLLKAYILDPGDRYAAEYRDRWVQAVQSLRNNLVFESRPLPGQQVGVLSIATYQNGWFINEMSHLACFAPGNILLGGRYLGREDFITLGLGLLDGCHHIYDSTPLKIGPEAFSFMPSNTSGKYYSYEPSSEKEREQLEKYGFWIVNPAYRLRPEYIESLFYAYRITGDRKYQSWAWDAFTAIENATQTEFGFAQVKNVMAEFKKGNSENLDDECQSFWGAETLKLEAKHPGNEHSTSRAPLPGSNRGLAPSREVTDSRVISASNSPLYPLLNVMPITRSQAMDAAVKTFFSSPRFAVVGASQDPTKFGHKVFAWYLDHSLLATPINPRAASITISSTAHPTAPSVSALPSPEETSISIITPPSATLAVLREAKAAGVPAVWLQPGSFDDEGLAYAKREFKAGIGGAGGMGEEGWCVLVDGEEGMRVAKQDLAEKL</sequence>
<feature type="domain" description="CoA-binding" evidence="16">
    <location>
        <begin position="593"/>
        <end position="690"/>
    </location>
</feature>
<dbReference type="Proteomes" id="UP000698800">
    <property type="component" value="Unassembled WGS sequence"/>
</dbReference>
<dbReference type="GO" id="GO:0005509">
    <property type="term" value="F:calcium ion binding"/>
    <property type="evidence" value="ECO:0007669"/>
    <property type="project" value="InterPro"/>
</dbReference>
<comment type="catalytic activity">
    <reaction evidence="10">
        <text>N(4)-(alpha-D-Man-(1-&gt;2)-alpha-D-Man-(1-&gt;2)-alpha-D-Man-(1-&gt;3)-[alpha-D-Man-(1-&gt;2)-alpha-D-Man-(1-&gt;3)-[alpha-D-Man-(1-&gt;2)-alpha-D-Man-(1-&gt;6)]-alpha-D-Man-(1-&gt;6)]-beta-D-Man-(1-&gt;4)-beta-D-GlcNAc-(1-&gt;4)-beta-D-GlcNAc)-L-asparaginyl-[protein] (N-glucan mannose isomer 9A1,2,3B1,2,3) + 4 H2O = N(4)-(alpha-D-Man-(1-&gt;3)-[alpha-D-Man-(1-&gt;3)-[alpha-D-Man-(1-&gt;6)]-alpha-D-Man-(1-&gt;6)]-beta-D-Man-(1-&gt;4)-beta-D-GlcNAc-(1-&gt;4)-beta-D-GlcNAc)-L-asparaginyl-[protein] (N-glucan mannose isomer 5A1,2) + 4 beta-D-mannose</text>
        <dbReference type="Rhea" id="RHEA:56008"/>
        <dbReference type="Rhea" id="RHEA-COMP:14356"/>
        <dbReference type="Rhea" id="RHEA-COMP:14367"/>
        <dbReference type="ChEBI" id="CHEBI:15377"/>
        <dbReference type="ChEBI" id="CHEBI:28563"/>
        <dbReference type="ChEBI" id="CHEBI:59087"/>
        <dbReference type="ChEBI" id="CHEBI:139493"/>
        <dbReference type="EC" id="3.2.1.113"/>
    </reaction>
</comment>
<dbReference type="InterPro" id="IPR012341">
    <property type="entry name" value="6hp_glycosidase-like_sf"/>
</dbReference>
<dbReference type="GO" id="GO:0036503">
    <property type="term" value="P:ERAD pathway"/>
    <property type="evidence" value="ECO:0007669"/>
    <property type="project" value="UniProtKB-ARBA"/>
</dbReference>
<evidence type="ECO:0000256" key="3">
    <source>
        <dbReference type="ARBA" id="ARBA00007658"/>
    </source>
</evidence>
<evidence type="ECO:0000256" key="12">
    <source>
        <dbReference type="PIRSR" id="PIRSR601382-3"/>
    </source>
</evidence>
<protein>
    <recommendedName>
        <fullName evidence="13">alpha-1,2-Mannosidase</fullName>
        <ecNumber evidence="13">3.2.1.-</ecNumber>
    </recommendedName>
</protein>
<comment type="pathway">
    <text evidence="2">Protein modification; protein glycosylation.</text>
</comment>
<accession>A0A9P8L2E4</accession>
<dbReference type="SUPFAM" id="SSF48225">
    <property type="entry name" value="Seven-hairpin glycosidases"/>
    <property type="match status" value="1"/>
</dbReference>
<evidence type="ECO:0000256" key="2">
    <source>
        <dbReference type="ARBA" id="ARBA00004922"/>
    </source>
</evidence>
<proteinExistence type="inferred from homology"/>
<dbReference type="GO" id="GO:0004571">
    <property type="term" value="F:mannosyl-oligosaccharide 1,2-alpha-mannosidase activity"/>
    <property type="evidence" value="ECO:0007669"/>
    <property type="project" value="UniProtKB-EC"/>
</dbReference>
<evidence type="ECO:0000256" key="1">
    <source>
        <dbReference type="ARBA" id="ARBA00001913"/>
    </source>
</evidence>
<evidence type="ECO:0000256" key="10">
    <source>
        <dbReference type="ARBA" id="ARBA00048605"/>
    </source>
</evidence>
<evidence type="ECO:0000259" key="16">
    <source>
        <dbReference type="SMART" id="SM00881"/>
    </source>
</evidence>
<dbReference type="PANTHER" id="PTHR11742:SF101">
    <property type="entry name" value="MANNOSYL-OLIGOSACCHARIDE ALPHA-1,2-MANNOSIDASE 1B"/>
    <property type="match status" value="1"/>
</dbReference>
<name>A0A9P8L2E4_9PEZI</name>
<feature type="disulfide bond" evidence="12">
    <location>
        <begin position="371"/>
        <end position="400"/>
    </location>
</feature>
<keyword evidence="4" id="KW-0732">Signal</keyword>
<dbReference type="InterPro" id="IPR001382">
    <property type="entry name" value="Glyco_hydro_47"/>
</dbReference>
<keyword evidence="15" id="KW-1133">Transmembrane helix</keyword>
<dbReference type="AlphaFoldDB" id="A0A9P8L2E4"/>
<evidence type="ECO:0000256" key="8">
    <source>
        <dbReference type="ARBA" id="ARBA00023295"/>
    </source>
</evidence>
<dbReference type="InterPro" id="IPR003781">
    <property type="entry name" value="CoA-bd"/>
</dbReference>